<accession>A0AAV2TG52</accession>
<dbReference type="Proteomes" id="UP001497525">
    <property type="component" value="Unassembled WGS sequence"/>
</dbReference>
<gene>
    <name evidence="1" type="ORF">CDAUBV1_LOCUS9442</name>
</gene>
<protein>
    <submittedName>
        <fullName evidence="1">Uncharacterized protein</fullName>
    </submittedName>
</protein>
<evidence type="ECO:0000313" key="1">
    <source>
        <dbReference type="EMBL" id="CAL5135272.1"/>
    </source>
</evidence>
<dbReference type="EMBL" id="CAXLJL010000256">
    <property type="protein sequence ID" value="CAL5135272.1"/>
    <property type="molecule type" value="Genomic_DNA"/>
</dbReference>
<evidence type="ECO:0000313" key="2">
    <source>
        <dbReference type="Proteomes" id="UP001497525"/>
    </source>
</evidence>
<name>A0AAV2TG52_CALDB</name>
<comment type="caution">
    <text evidence="1">The sequence shown here is derived from an EMBL/GenBank/DDBJ whole genome shotgun (WGS) entry which is preliminary data.</text>
</comment>
<proteinExistence type="predicted"/>
<dbReference type="AlphaFoldDB" id="A0AAV2TG52"/>
<organism evidence="1 2">
    <name type="scientific">Calicophoron daubneyi</name>
    <name type="common">Rumen fluke</name>
    <name type="synonym">Paramphistomum daubneyi</name>
    <dbReference type="NCBI Taxonomy" id="300641"/>
    <lineage>
        <taxon>Eukaryota</taxon>
        <taxon>Metazoa</taxon>
        <taxon>Spiralia</taxon>
        <taxon>Lophotrochozoa</taxon>
        <taxon>Platyhelminthes</taxon>
        <taxon>Trematoda</taxon>
        <taxon>Digenea</taxon>
        <taxon>Plagiorchiida</taxon>
        <taxon>Pronocephalata</taxon>
        <taxon>Paramphistomoidea</taxon>
        <taxon>Paramphistomidae</taxon>
        <taxon>Calicophoron</taxon>
    </lineage>
</organism>
<sequence length="113" mass="12809">MENPFRDAFYAYAKTRRGLSTVNYDMIVGIIKKADLFVPPAFNESVFQREFKRAYGLTGEKERDFQEFNDVCQKIIAPLLAKAKGVDAKEATKAMQDAIIAKQPKSVSEKIIK</sequence>
<reference evidence="1" key="1">
    <citation type="submission" date="2024-06" db="EMBL/GenBank/DDBJ databases">
        <authorList>
            <person name="Liu X."/>
            <person name="Lenzi L."/>
            <person name="Haldenby T S."/>
            <person name="Uol C."/>
        </authorList>
    </citation>
    <scope>NUCLEOTIDE SEQUENCE</scope>
</reference>